<sequence length="492" mass="53288">MGRKKSQALMSSARHACLVEAPHPVNIAWRVLSVDHERLSPLDTAFLRLESPQAPMHLGALVTFQPRQRIPPARLLAVLGERIARIPALRQRVRTTWLPPGGAAWTPDTTFDLSRHVHLHRLQRGKDALTMLVGKLIAGPLDLSRPLWQIHLMTGLPDRRFALLIKLHHAMADGLRTVELGLRLFDGFTDRGPDSTDARPPRPAHGIAALARSAMELPHALSVAASTASIAASVLTHVRLAALLPSAPGNSARTATAKQPPATARRLALVRLDAQDVKQVRQRCGGTDHDVLLAVITGALRRWRLANDQRPKDLTLRAFIPVSRRSRTTQSQRHNVLSGYLCDLPIQHEDPIAMLHHVRAAMDRNKAAGFARGPGAFPVLAERIPAPAQHLTIPLLRRAGPLLFDTMITNVPIPSRPLTLAGAPLQHVYPIAPLAHGQTLGIALSTYRASVHIGLHADHHAVPDLDRLADAIPTALAALTDSISPASAAAVG</sequence>
<comment type="pathway">
    <text evidence="1 11">Glycerolipid metabolism; triacylglycerol biosynthesis.</text>
</comment>
<dbReference type="Gene3D" id="3.30.559.10">
    <property type="entry name" value="Chloramphenicol acetyltransferase-like domain"/>
    <property type="match status" value="1"/>
</dbReference>
<dbReference type="PANTHER" id="PTHR31650:SF1">
    <property type="entry name" value="WAX ESTER SYNTHASE_DIACYLGLYCEROL ACYLTRANSFERASE 4-RELATED"/>
    <property type="match status" value="1"/>
</dbReference>
<comment type="pathway">
    <text evidence="2">Lipid metabolism.</text>
</comment>
<evidence type="ECO:0000256" key="11">
    <source>
        <dbReference type="RuleBase" id="RU361241"/>
    </source>
</evidence>
<evidence type="ECO:0000256" key="5">
    <source>
        <dbReference type="ARBA" id="ARBA00022516"/>
    </source>
</evidence>
<dbReference type="Pfam" id="PF06974">
    <property type="entry name" value="WS_DGAT_C"/>
    <property type="match status" value="1"/>
</dbReference>
<organism evidence="14 15">
    <name type="scientific">Dactylosporangium salmoneum</name>
    <dbReference type="NCBI Taxonomy" id="53361"/>
    <lineage>
        <taxon>Bacteria</taxon>
        <taxon>Bacillati</taxon>
        <taxon>Actinomycetota</taxon>
        <taxon>Actinomycetes</taxon>
        <taxon>Micromonosporales</taxon>
        <taxon>Micromonosporaceae</taxon>
        <taxon>Dactylosporangium</taxon>
    </lineage>
</organism>
<keyword evidence="9 11" id="KW-0012">Acyltransferase</keyword>
<comment type="caution">
    <text evidence="14">The sequence shown here is derived from an EMBL/GenBank/DDBJ whole genome shotgun (WGS) entry which is preliminary data.</text>
</comment>
<dbReference type="Proteomes" id="UP001501444">
    <property type="component" value="Unassembled WGS sequence"/>
</dbReference>
<comment type="similarity">
    <text evidence="3 11">Belongs to the long-chain O-acyltransferase family.</text>
</comment>
<evidence type="ECO:0000259" key="12">
    <source>
        <dbReference type="Pfam" id="PF03007"/>
    </source>
</evidence>
<feature type="domain" description="O-acyltransferase WSD1 C-terminal" evidence="13">
    <location>
        <begin position="335"/>
        <end position="479"/>
    </location>
</feature>
<keyword evidence="5 11" id="KW-0444">Lipid biosynthesis</keyword>
<comment type="catalytic activity">
    <reaction evidence="10 11">
        <text>an acyl-CoA + a 1,2-diacyl-sn-glycerol = a triacyl-sn-glycerol + CoA</text>
        <dbReference type="Rhea" id="RHEA:10868"/>
        <dbReference type="ChEBI" id="CHEBI:17815"/>
        <dbReference type="ChEBI" id="CHEBI:57287"/>
        <dbReference type="ChEBI" id="CHEBI:58342"/>
        <dbReference type="ChEBI" id="CHEBI:64615"/>
        <dbReference type="EC" id="2.3.1.20"/>
    </reaction>
</comment>
<accession>A0ABN3G0E0</accession>
<feature type="domain" description="O-acyltransferase WSD1-like N-terminal" evidence="12">
    <location>
        <begin position="39"/>
        <end position="291"/>
    </location>
</feature>
<dbReference type="InterPro" id="IPR009721">
    <property type="entry name" value="O-acyltransferase_WSD1_C"/>
</dbReference>
<dbReference type="EC" id="2.3.1.20" evidence="4 11"/>
<evidence type="ECO:0000259" key="13">
    <source>
        <dbReference type="Pfam" id="PF06974"/>
    </source>
</evidence>
<evidence type="ECO:0000256" key="4">
    <source>
        <dbReference type="ARBA" id="ARBA00013244"/>
    </source>
</evidence>
<evidence type="ECO:0000256" key="3">
    <source>
        <dbReference type="ARBA" id="ARBA00009587"/>
    </source>
</evidence>
<dbReference type="EMBL" id="BAAARV010000021">
    <property type="protein sequence ID" value="GAA2341580.1"/>
    <property type="molecule type" value="Genomic_DNA"/>
</dbReference>
<evidence type="ECO:0000313" key="14">
    <source>
        <dbReference type="EMBL" id="GAA2341580.1"/>
    </source>
</evidence>
<reference evidence="14 15" key="1">
    <citation type="journal article" date="2019" name="Int. J. Syst. Evol. Microbiol.">
        <title>The Global Catalogue of Microorganisms (GCM) 10K type strain sequencing project: providing services to taxonomists for standard genome sequencing and annotation.</title>
        <authorList>
            <consortium name="The Broad Institute Genomics Platform"/>
            <consortium name="The Broad Institute Genome Sequencing Center for Infectious Disease"/>
            <person name="Wu L."/>
            <person name="Ma J."/>
        </authorList>
    </citation>
    <scope>NUCLEOTIDE SEQUENCE [LARGE SCALE GENOMIC DNA]</scope>
    <source>
        <strain evidence="14 15">JCM 3272</strain>
    </source>
</reference>
<dbReference type="NCBIfam" id="TIGR02946">
    <property type="entry name" value="acyl_WS_DGAT"/>
    <property type="match status" value="1"/>
</dbReference>
<dbReference type="InterPro" id="IPR004255">
    <property type="entry name" value="O-acyltransferase_WSD1_N"/>
</dbReference>
<evidence type="ECO:0000256" key="1">
    <source>
        <dbReference type="ARBA" id="ARBA00004771"/>
    </source>
</evidence>
<dbReference type="InterPro" id="IPR023213">
    <property type="entry name" value="CAT-like_dom_sf"/>
</dbReference>
<keyword evidence="8 11" id="KW-0443">Lipid metabolism</keyword>
<evidence type="ECO:0000256" key="7">
    <source>
        <dbReference type="ARBA" id="ARBA00022798"/>
    </source>
</evidence>
<dbReference type="InterPro" id="IPR045034">
    <property type="entry name" value="O-acyltransferase_WSD1-like"/>
</dbReference>
<dbReference type="PANTHER" id="PTHR31650">
    <property type="entry name" value="O-ACYLTRANSFERASE (WSD1-LIKE) FAMILY PROTEIN"/>
    <property type="match status" value="1"/>
</dbReference>
<name>A0ABN3G0E0_9ACTN</name>
<evidence type="ECO:0000256" key="8">
    <source>
        <dbReference type="ARBA" id="ARBA00023098"/>
    </source>
</evidence>
<dbReference type="InterPro" id="IPR014292">
    <property type="entry name" value="Acyl_transf_WS/DGAT"/>
</dbReference>
<keyword evidence="7 11" id="KW-0319">Glycerol metabolism</keyword>
<evidence type="ECO:0000256" key="6">
    <source>
        <dbReference type="ARBA" id="ARBA00022679"/>
    </source>
</evidence>
<dbReference type="SUPFAM" id="SSF52777">
    <property type="entry name" value="CoA-dependent acyltransferases"/>
    <property type="match status" value="1"/>
</dbReference>
<evidence type="ECO:0000256" key="2">
    <source>
        <dbReference type="ARBA" id="ARBA00005189"/>
    </source>
</evidence>
<gene>
    <name evidence="14" type="ORF">GCM10010170_025160</name>
</gene>
<protein>
    <recommendedName>
        <fullName evidence="4 11">Diacylglycerol O-acyltransferase</fullName>
        <ecNumber evidence="4 11">2.3.1.20</ecNumber>
    </recommendedName>
</protein>
<keyword evidence="6 11" id="KW-0808">Transferase</keyword>
<proteinExistence type="inferred from homology"/>
<evidence type="ECO:0000256" key="10">
    <source>
        <dbReference type="ARBA" id="ARBA00048109"/>
    </source>
</evidence>
<keyword evidence="15" id="KW-1185">Reference proteome</keyword>
<dbReference type="Pfam" id="PF03007">
    <property type="entry name" value="WS_DGAT_cat"/>
    <property type="match status" value="1"/>
</dbReference>
<evidence type="ECO:0000256" key="9">
    <source>
        <dbReference type="ARBA" id="ARBA00023315"/>
    </source>
</evidence>
<evidence type="ECO:0000313" key="15">
    <source>
        <dbReference type="Proteomes" id="UP001501444"/>
    </source>
</evidence>